<evidence type="ECO:0000256" key="5">
    <source>
        <dbReference type="SAM" id="MobiDB-lite"/>
    </source>
</evidence>
<dbReference type="EMBL" id="PVWK01000125">
    <property type="protein sequence ID" value="PSB25435.1"/>
    <property type="molecule type" value="Genomic_DNA"/>
</dbReference>
<dbReference type="InterPro" id="IPR036388">
    <property type="entry name" value="WH-like_DNA-bd_sf"/>
</dbReference>
<dbReference type="PANTHER" id="PTHR43712:SF2">
    <property type="entry name" value="O-METHYLTRANSFERASE CICE"/>
    <property type="match status" value="1"/>
</dbReference>
<gene>
    <name evidence="8" type="ORF">C7B82_23440</name>
</gene>
<protein>
    <submittedName>
        <fullName evidence="8">Methyltransferase</fullName>
    </submittedName>
</protein>
<evidence type="ECO:0000259" key="6">
    <source>
        <dbReference type="Pfam" id="PF00891"/>
    </source>
</evidence>
<dbReference type="PIRSF" id="PIRSF005739">
    <property type="entry name" value="O-mtase"/>
    <property type="match status" value="1"/>
</dbReference>
<dbReference type="Pfam" id="PF08100">
    <property type="entry name" value="Dimerisation"/>
    <property type="match status" value="1"/>
</dbReference>
<organism evidence="8 9">
    <name type="scientific">Stenomitos frigidus ULC18</name>
    <dbReference type="NCBI Taxonomy" id="2107698"/>
    <lineage>
        <taxon>Bacteria</taxon>
        <taxon>Bacillati</taxon>
        <taxon>Cyanobacteriota</taxon>
        <taxon>Cyanophyceae</taxon>
        <taxon>Leptolyngbyales</taxon>
        <taxon>Leptolyngbyaceae</taxon>
        <taxon>Stenomitos</taxon>
    </lineage>
</organism>
<dbReference type="Proteomes" id="UP000239576">
    <property type="component" value="Unassembled WGS sequence"/>
</dbReference>
<dbReference type="PANTHER" id="PTHR43712">
    <property type="entry name" value="PUTATIVE (AFU_ORTHOLOGUE AFUA_4G14580)-RELATED"/>
    <property type="match status" value="1"/>
</dbReference>
<evidence type="ECO:0000256" key="4">
    <source>
        <dbReference type="PIRSR" id="PIRSR005739-1"/>
    </source>
</evidence>
<dbReference type="Pfam" id="PF00891">
    <property type="entry name" value="Methyltransf_2"/>
    <property type="match status" value="1"/>
</dbReference>
<accession>A0A2T1DY81</accession>
<reference evidence="8 9" key="2">
    <citation type="submission" date="2018-03" db="EMBL/GenBank/DDBJ databases">
        <title>The ancient ancestry and fast evolution of plastids.</title>
        <authorList>
            <person name="Moore K.R."/>
            <person name="Magnabosco C."/>
            <person name="Momper L."/>
            <person name="Gold D.A."/>
            <person name="Bosak T."/>
            <person name="Fournier G.P."/>
        </authorList>
    </citation>
    <scope>NUCLEOTIDE SEQUENCE [LARGE SCALE GENOMIC DNA]</scope>
    <source>
        <strain evidence="8 9">ULC18</strain>
    </source>
</reference>
<feature type="region of interest" description="Disordered" evidence="5">
    <location>
        <begin position="1"/>
        <end position="21"/>
    </location>
</feature>
<proteinExistence type="predicted"/>
<dbReference type="GO" id="GO:0046983">
    <property type="term" value="F:protein dimerization activity"/>
    <property type="evidence" value="ECO:0007669"/>
    <property type="project" value="InterPro"/>
</dbReference>
<dbReference type="Gene3D" id="1.10.10.10">
    <property type="entry name" value="Winged helix-like DNA-binding domain superfamily/Winged helix DNA-binding domain"/>
    <property type="match status" value="1"/>
</dbReference>
<dbReference type="AlphaFoldDB" id="A0A2T1DY81"/>
<dbReference type="InterPro" id="IPR012967">
    <property type="entry name" value="COMT_dimerisation"/>
</dbReference>
<evidence type="ECO:0000313" key="8">
    <source>
        <dbReference type="EMBL" id="PSB25435.1"/>
    </source>
</evidence>
<dbReference type="InterPro" id="IPR029063">
    <property type="entry name" value="SAM-dependent_MTases_sf"/>
</dbReference>
<keyword evidence="2 8" id="KW-0808">Transferase</keyword>
<keyword evidence="9" id="KW-1185">Reference proteome</keyword>
<evidence type="ECO:0000313" key="9">
    <source>
        <dbReference type="Proteomes" id="UP000239576"/>
    </source>
</evidence>
<feature type="active site" description="Proton acceptor" evidence="4">
    <location>
        <position position="264"/>
    </location>
</feature>
<sequence>MVVAKSDPRKQADDRATSAPTMPPQVAMMQMANAYRVSQAIHVAAKLGIADVLSDGAKSIPVLAAATQTHPQALYRLLRALASMGIFAETETGEFALTPRAATLRSNVPGSLRDYAIVLGETWHWQTWGDILYSVQTGQPAFDHLYGMEFLDYLAQHPDLASAFDRSMVSLLETIDNGILAHYTFTKTIVEVGIPGGYGSLLARILKADSSLSGIFFDLAPGIALAQSLLTAQGVSDRCQLTTGDVFESLPQGGDVYILKNLIHDWDDDTAGKILQNCRKAMHETAKLLVVEMLIPPGNAPALSKIIDIEALIMSAGGYERTEAQYRSLFAIAGLTVTKVIATRSPFSLIEAVRTN</sequence>
<dbReference type="OrthoDB" id="7418600at2"/>
<evidence type="ECO:0000256" key="2">
    <source>
        <dbReference type="ARBA" id="ARBA00022679"/>
    </source>
</evidence>
<dbReference type="InterPro" id="IPR016461">
    <property type="entry name" value="COMT-like"/>
</dbReference>
<reference evidence="9" key="1">
    <citation type="submission" date="2018-02" db="EMBL/GenBank/DDBJ databases">
        <authorList>
            <person name="Moore K."/>
            <person name="Momper L."/>
        </authorList>
    </citation>
    <scope>NUCLEOTIDE SEQUENCE [LARGE SCALE GENOMIC DNA]</scope>
    <source>
        <strain evidence="9">ULC18</strain>
    </source>
</reference>
<dbReference type="PROSITE" id="PS51683">
    <property type="entry name" value="SAM_OMT_II"/>
    <property type="match status" value="1"/>
</dbReference>
<feature type="compositionally biased region" description="Basic and acidic residues" evidence="5">
    <location>
        <begin position="1"/>
        <end position="16"/>
    </location>
</feature>
<evidence type="ECO:0000256" key="3">
    <source>
        <dbReference type="ARBA" id="ARBA00022691"/>
    </source>
</evidence>
<feature type="domain" description="O-methyltransferase dimerisation" evidence="7">
    <location>
        <begin position="29"/>
        <end position="104"/>
    </location>
</feature>
<evidence type="ECO:0000259" key="7">
    <source>
        <dbReference type="Pfam" id="PF08100"/>
    </source>
</evidence>
<dbReference type="InterPro" id="IPR036390">
    <property type="entry name" value="WH_DNA-bd_sf"/>
</dbReference>
<dbReference type="SUPFAM" id="SSF46785">
    <property type="entry name" value="Winged helix' DNA-binding domain"/>
    <property type="match status" value="1"/>
</dbReference>
<keyword evidence="1 8" id="KW-0489">Methyltransferase</keyword>
<dbReference type="GO" id="GO:0008171">
    <property type="term" value="F:O-methyltransferase activity"/>
    <property type="evidence" value="ECO:0007669"/>
    <property type="project" value="InterPro"/>
</dbReference>
<dbReference type="InterPro" id="IPR001077">
    <property type="entry name" value="COMT_C"/>
</dbReference>
<dbReference type="SUPFAM" id="SSF53335">
    <property type="entry name" value="S-adenosyl-L-methionine-dependent methyltransferases"/>
    <property type="match status" value="1"/>
</dbReference>
<feature type="domain" description="O-methyltransferase C-terminal" evidence="6">
    <location>
        <begin position="128"/>
        <end position="334"/>
    </location>
</feature>
<name>A0A2T1DY81_9CYAN</name>
<dbReference type="GO" id="GO:0032259">
    <property type="term" value="P:methylation"/>
    <property type="evidence" value="ECO:0007669"/>
    <property type="project" value="UniProtKB-KW"/>
</dbReference>
<dbReference type="Gene3D" id="1.10.287.1350">
    <property type="match status" value="1"/>
</dbReference>
<evidence type="ECO:0000256" key="1">
    <source>
        <dbReference type="ARBA" id="ARBA00022603"/>
    </source>
</evidence>
<keyword evidence="3" id="KW-0949">S-adenosyl-L-methionine</keyword>
<dbReference type="Gene3D" id="3.40.50.150">
    <property type="entry name" value="Vaccinia Virus protein VP39"/>
    <property type="match status" value="1"/>
</dbReference>
<dbReference type="RefSeq" id="WP_106259067.1">
    <property type="nucleotide sequence ID" value="NZ_CAWNSW010000034.1"/>
</dbReference>
<comment type="caution">
    <text evidence="8">The sequence shown here is derived from an EMBL/GenBank/DDBJ whole genome shotgun (WGS) entry which is preliminary data.</text>
</comment>